<protein>
    <submittedName>
        <fullName evidence="4">Uncharacterized protein</fullName>
    </submittedName>
</protein>
<evidence type="ECO:0000313" key="5">
    <source>
        <dbReference type="Proteomes" id="UP000238442"/>
    </source>
</evidence>
<evidence type="ECO:0000313" key="4">
    <source>
        <dbReference type="EMBL" id="AVI50019.1"/>
    </source>
</evidence>
<keyword evidence="1" id="KW-0812">Transmembrane</keyword>
<keyword evidence="1" id="KW-0472">Membrane</keyword>
<dbReference type="Gene3D" id="3.55.50.30">
    <property type="match status" value="1"/>
</dbReference>
<dbReference type="PANTHER" id="PTHR30273:SF2">
    <property type="entry name" value="PROTEIN FECR"/>
    <property type="match status" value="1"/>
</dbReference>
<dbReference type="GO" id="GO:0016989">
    <property type="term" value="F:sigma factor antagonist activity"/>
    <property type="evidence" value="ECO:0007669"/>
    <property type="project" value="TreeGrafter"/>
</dbReference>
<dbReference type="InterPro" id="IPR032508">
    <property type="entry name" value="FecR_C"/>
</dbReference>
<dbReference type="KEGG" id="aue:C5O00_02080"/>
<feature type="domain" description="FecR protein" evidence="2">
    <location>
        <begin position="101"/>
        <end position="188"/>
    </location>
</feature>
<reference evidence="4 5" key="1">
    <citation type="submission" date="2018-02" db="EMBL/GenBank/DDBJ databases">
        <title>Genomic analysis of the strain RR4-38 isolated from a seawater recirculating aquaculture system.</title>
        <authorList>
            <person name="Kim Y.-S."/>
            <person name="Jang Y.H."/>
            <person name="Kim K.-H."/>
        </authorList>
    </citation>
    <scope>NUCLEOTIDE SEQUENCE [LARGE SCALE GENOMIC DNA]</scope>
    <source>
        <strain evidence="4 5">RR4-38</strain>
    </source>
</reference>
<dbReference type="InterPro" id="IPR006860">
    <property type="entry name" value="FecR"/>
</dbReference>
<feature type="transmembrane region" description="Helical" evidence="1">
    <location>
        <begin position="69"/>
        <end position="90"/>
    </location>
</feature>
<dbReference type="Proteomes" id="UP000238442">
    <property type="component" value="Chromosome"/>
</dbReference>
<feature type="domain" description="Protein FecR C-terminal" evidence="3">
    <location>
        <begin position="229"/>
        <end position="293"/>
    </location>
</feature>
<proteinExistence type="predicted"/>
<evidence type="ECO:0000259" key="2">
    <source>
        <dbReference type="Pfam" id="PF04773"/>
    </source>
</evidence>
<dbReference type="Gene3D" id="2.60.120.1440">
    <property type="match status" value="1"/>
</dbReference>
<dbReference type="Pfam" id="PF16344">
    <property type="entry name" value="FecR_C"/>
    <property type="match status" value="1"/>
</dbReference>
<evidence type="ECO:0000256" key="1">
    <source>
        <dbReference type="SAM" id="Phobius"/>
    </source>
</evidence>
<dbReference type="PANTHER" id="PTHR30273">
    <property type="entry name" value="PERIPLASMIC SIGNAL SENSOR AND SIGMA FACTOR ACTIVATOR FECR-RELATED"/>
    <property type="match status" value="1"/>
</dbReference>
<dbReference type="AlphaFoldDB" id="A0A2S0HTL6"/>
<dbReference type="EMBL" id="CP027062">
    <property type="protein sequence ID" value="AVI50019.1"/>
    <property type="molecule type" value="Genomic_DNA"/>
</dbReference>
<dbReference type="Pfam" id="PF04773">
    <property type="entry name" value="FecR"/>
    <property type="match status" value="1"/>
</dbReference>
<keyword evidence="1" id="KW-1133">Transmembrane helix</keyword>
<dbReference type="PIRSF" id="PIRSF018266">
    <property type="entry name" value="FecR"/>
    <property type="match status" value="1"/>
</dbReference>
<organism evidence="4 5">
    <name type="scientific">Pukyongia salina</name>
    <dbReference type="NCBI Taxonomy" id="2094025"/>
    <lineage>
        <taxon>Bacteria</taxon>
        <taxon>Pseudomonadati</taxon>
        <taxon>Bacteroidota</taxon>
        <taxon>Flavobacteriia</taxon>
        <taxon>Flavobacteriales</taxon>
        <taxon>Flavobacteriaceae</taxon>
        <taxon>Pukyongia</taxon>
    </lineage>
</organism>
<accession>A0A2S0HTL6</accession>
<dbReference type="InterPro" id="IPR012373">
    <property type="entry name" value="Ferrdict_sens_TM"/>
</dbReference>
<gene>
    <name evidence="4" type="ORF">C5O00_02080</name>
</gene>
<evidence type="ECO:0000259" key="3">
    <source>
        <dbReference type="Pfam" id="PF16344"/>
    </source>
</evidence>
<keyword evidence="5" id="KW-1185">Reference proteome</keyword>
<sequence>MKKKDLISKWLNFNLSDEELETFNNLDVSSSYHRIDRAAKHFKAPDFDRESSYYRLEKKLGTKRSSRKINYYVSGIAATLIVAFGLFYFLNNSSDVEYLAANSETTQFILPDNSEVVLNSGSSVSFNQKNWAKERQLKLDGEAYFKVAKGETFTVYTSQGSVSVLGTQFKVNDRKDYFEVSCYEGLVKVIYQGKEQHLSAGKVFKAFDDRFVDETTSASKPAWLEQKSTFKSIPYRFVLQELERQFDIVISGAGTDYDTLFTGSFNNENLETALQAVTIPLNLSYSINGKNVVLKINQQ</sequence>
<dbReference type="RefSeq" id="WP_105214486.1">
    <property type="nucleotide sequence ID" value="NZ_CP027062.1"/>
</dbReference>
<name>A0A2S0HTL6_9FLAO</name>
<dbReference type="OrthoDB" id="1097347at2"/>